<dbReference type="SMART" id="SM00302">
    <property type="entry name" value="GED"/>
    <property type="match status" value="1"/>
</dbReference>
<dbReference type="Pfam" id="PF02212">
    <property type="entry name" value="GED"/>
    <property type="match status" value="1"/>
</dbReference>
<dbReference type="InterPro" id="IPR027417">
    <property type="entry name" value="P-loop_NTPase"/>
</dbReference>
<dbReference type="InterPro" id="IPR003130">
    <property type="entry name" value="GED"/>
</dbReference>
<dbReference type="PROSITE" id="PS00410">
    <property type="entry name" value="G_DYNAMIN_1"/>
    <property type="match status" value="1"/>
</dbReference>
<dbReference type="GO" id="GO:0008017">
    <property type="term" value="F:microtubule binding"/>
    <property type="evidence" value="ECO:0007669"/>
    <property type="project" value="TreeGrafter"/>
</dbReference>
<keyword evidence="2 3" id="KW-0342">GTP-binding</keyword>
<dbReference type="GO" id="GO:0005525">
    <property type="term" value="F:GTP binding"/>
    <property type="evidence" value="ECO:0007669"/>
    <property type="project" value="UniProtKB-KW"/>
</dbReference>
<dbReference type="PANTHER" id="PTHR11566:SF235">
    <property type="entry name" value="DYNAMIN-RELATED PROTEIN DNM1"/>
    <property type="match status" value="1"/>
</dbReference>
<dbReference type="GO" id="GO:0005741">
    <property type="term" value="C:mitochondrial outer membrane"/>
    <property type="evidence" value="ECO:0007669"/>
    <property type="project" value="EnsemblFungi"/>
</dbReference>
<keyword evidence="1 3" id="KW-0547">Nucleotide-binding</keyword>
<dbReference type="SUPFAM" id="SSF52540">
    <property type="entry name" value="P-loop containing nucleoside triphosphate hydrolases"/>
    <property type="match status" value="1"/>
</dbReference>
<evidence type="ECO:0000256" key="4">
    <source>
        <dbReference type="SAM" id="MobiDB-lite"/>
    </source>
</evidence>
<accession>A0A137NXB8</accession>
<feature type="compositionally biased region" description="Basic and acidic residues" evidence="4">
    <location>
        <begin position="513"/>
        <end position="538"/>
    </location>
</feature>
<dbReference type="FunFam" id="3.40.50.300:FF:000383">
    <property type="entry name" value="Dynamin-like gtpase dnm1"/>
    <property type="match status" value="1"/>
</dbReference>
<evidence type="ECO:0000256" key="1">
    <source>
        <dbReference type="ARBA" id="ARBA00022741"/>
    </source>
</evidence>
<dbReference type="InterPro" id="IPR030381">
    <property type="entry name" value="G_DYNAMIN_dom"/>
</dbReference>
<dbReference type="GO" id="GO:0016050">
    <property type="term" value="P:vesicle organization"/>
    <property type="evidence" value="ECO:0007669"/>
    <property type="project" value="EnsemblFungi"/>
</dbReference>
<dbReference type="GO" id="GO:0016236">
    <property type="term" value="P:macroautophagy"/>
    <property type="evidence" value="ECO:0007669"/>
    <property type="project" value="EnsemblFungi"/>
</dbReference>
<evidence type="ECO:0000259" key="6">
    <source>
        <dbReference type="PROSITE" id="PS51718"/>
    </source>
</evidence>
<dbReference type="SMART" id="SM00053">
    <property type="entry name" value="DYNc"/>
    <property type="match status" value="1"/>
</dbReference>
<name>A0A137NXB8_CONC2</name>
<protein>
    <submittedName>
        <fullName evidence="7">Uncharacterized protein</fullName>
    </submittedName>
</protein>
<dbReference type="PROSITE" id="PS51388">
    <property type="entry name" value="GED"/>
    <property type="match status" value="1"/>
</dbReference>
<dbReference type="Pfam" id="PF01031">
    <property type="entry name" value="Dynamin_M"/>
    <property type="match status" value="1"/>
</dbReference>
<proteinExistence type="inferred from homology"/>
<dbReference type="OrthoDB" id="5061070at2759"/>
<dbReference type="InterPro" id="IPR000375">
    <property type="entry name" value="Dynamin_stalk"/>
</dbReference>
<dbReference type="InterPro" id="IPR001401">
    <property type="entry name" value="Dynamin_GTPase"/>
</dbReference>
<organism evidence="7 8">
    <name type="scientific">Conidiobolus coronatus (strain ATCC 28846 / CBS 209.66 / NRRL 28638)</name>
    <name type="common">Delacroixia coronata</name>
    <dbReference type="NCBI Taxonomy" id="796925"/>
    <lineage>
        <taxon>Eukaryota</taxon>
        <taxon>Fungi</taxon>
        <taxon>Fungi incertae sedis</taxon>
        <taxon>Zoopagomycota</taxon>
        <taxon>Entomophthoromycotina</taxon>
        <taxon>Entomophthoromycetes</taxon>
        <taxon>Entomophthorales</taxon>
        <taxon>Ancylistaceae</taxon>
        <taxon>Conidiobolus</taxon>
    </lineage>
</organism>
<dbReference type="GO" id="GO:0034643">
    <property type="term" value="P:establishment of mitochondrion localization, microtubule-mediated"/>
    <property type="evidence" value="ECO:0007669"/>
    <property type="project" value="EnsemblFungi"/>
</dbReference>
<dbReference type="InterPro" id="IPR020850">
    <property type="entry name" value="GED_dom"/>
</dbReference>
<dbReference type="GO" id="GO:0140572">
    <property type="term" value="P:vacuole fission"/>
    <property type="evidence" value="ECO:0007669"/>
    <property type="project" value="EnsemblFungi"/>
</dbReference>
<dbReference type="GO" id="GO:0048312">
    <property type="term" value="P:intracellular distribution of mitochondria"/>
    <property type="evidence" value="ECO:0007669"/>
    <property type="project" value="EnsemblFungi"/>
</dbReference>
<gene>
    <name evidence="7" type="ORF">CONCODRAFT_19627</name>
</gene>
<dbReference type="PRINTS" id="PR00195">
    <property type="entry name" value="DYNAMIN"/>
</dbReference>
<dbReference type="GO" id="GO:0016559">
    <property type="term" value="P:peroxisome fission"/>
    <property type="evidence" value="ECO:0007669"/>
    <property type="project" value="EnsemblFungi"/>
</dbReference>
<feature type="domain" description="GED" evidence="5">
    <location>
        <begin position="579"/>
        <end position="666"/>
    </location>
</feature>
<dbReference type="InterPro" id="IPR019762">
    <property type="entry name" value="Dynamin_GTPase_CS"/>
</dbReference>
<dbReference type="PANTHER" id="PTHR11566">
    <property type="entry name" value="DYNAMIN"/>
    <property type="match status" value="1"/>
</dbReference>
<comment type="similarity">
    <text evidence="3">Belongs to the TRAFAC class dynamin-like GTPase superfamily. Dynamin/Fzo/YdjA family.</text>
</comment>
<dbReference type="GO" id="GO:0003924">
    <property type="term" value="F:GTPase activity"/>
    <property type="evidence" value="ECO:0007669"/>
    <property type="project" value="EnsemblFungi"/>
</dbReference>
<feature type="domain" description="Dynamin-type G" evidence="6">
    <location>
        <begin position="23"/>
        <end position="296"/>
    </location>
</feature>
<dbReference type="AlphaFoldDB" id="A0A137NXB8"/>
<evidence type="ECO:0000313" key="7">
    <source>
        <dbReference type="EMBL" id="KXN67416.1"/>
    </source>
</evidence>
<dbReference type="Gene3D" id="3.40.50.300">
    <property type="entry name" value="P-loop containing nucleotide triphosphate hydrolases"/>
    <property type="match status" value="1"/>
</dbReference>
<dbReference type="Pfam" id="PF00350">
    <property type="entry name" value="Dynamin_N"/>
    <property type="match status" value="1"/>
</dbReference>
<evidence type="ECO:0000259" key="5">
    <source>
        <dbReference type="PROSITE" id="PS51388"/>
    </source>
</evidence>
<dbReference type="GO" id="GO:0005829">
    <property type="term" value="C:cytosol"/>
    <property type="evidence" value="ECO:0007669"/>
    <property type="project" value="EnsemblFungi"/>
</dbReference>
<reference evidence="7 8" key="1">
    <citation type="journal article" date="2015" name="Genome Biol. Evol.">
        <title>Phylogenomic analyses indicate that early fungi evolved digesting cell walls of algal ancestors of land plants.</title>
        <authorList>
            <person name="Chang Y."/>
            <person name="Wang S."/>
            <person name="Sekimoto S."/>
            <person name="Aerts A.L."/>
            <person name="Choi C."/>
            <person name="Clum A."/>
            <person name="LaButti K.M."/>
            <person name="Lindquist E.A."/>
            <person name="Yee Ngan C."/>
            <person name="Ohm R.A."/>
            <person name="Salamov A.A."/>
            <person name="Grigoriev I.V."/>
            <person name="Spatafora J.W."/>
            <person name="Berbee M.L."/>
        </authorList>
    </citation>
    <scope>NUCLEOTIDE SEQUENCE [LARGE SCALE GENOMIC DNA]</scope>
    <source>
        <strain evidence="7 8">NRRL 28638</strain>
    </source>
</reference>
<dbReference type="GO" id="GO:0015886">
    <property type="term" value="P:heme transport"/>
    <property type="evidence" value="ECO:0007669"/>
    <property type="project" value="EnsemblFungi"/>
</dbReference>
<dbReference type="PROSITE" id="PS51718">
    <property type="entry name" value="G_DYNAMIN_2"/>
    <property type="match status" value="1"/>
</dbReference>
<dbReference type="CDD" id="cd08771">
    <property type="entry name" value="DLP_1"/>
    <property type="match status" value="1"/>
</dbReference>
<dbReference type="GO" id="GO:0051260">
    <property type="term" value="P:protein homooligomerization"/>
    <property type="evidence" value="ECO:0007669"/>
    <property type="project" value="EnsemblFungi"/>
</dbReference>
<dbReference type="EMBL" id="KQ964638">
    <property type="protein sequence ID" value="KXN67416.1"/>
    <property type="molecule type" value="Genomic_DNA"/>
</dbReference>
<dbReference type="GO" id="GO:0097753">
    <property type="term" value="P:membrane bending"/>
    <property type="evidence" value="ECO:0007669"/>
    <property type="project" value="EnsemblFungi"/>
</dbReference>
<dbReference type="GO" id="GO:0032153">
    <property type="term" value="C:cell division site"/>
    <property type="evidence" value="ECO:0007669"/>
    <property type="project" value="EnsemblFungi"/>
</dbReference>
<evidence type="ECO:0000313" key="8">
    <source>
        <dbReference type="Proteomes" id="UP000070444"/>
    </source>
</evidence>
<feature type="region of interest" description="Disordered" evidence="4">
    <location>
        <begin position="505"/>
        <end position="541"/>
    </location>
</feature>
<dbReference type="GO" id="GO:0005874">
    <property type="term" value="C:microtubule"/>
    <property type="evidence" value="ECO:0007669"/>
    <property type="project" value="TreeGrafter"/>
</dbReference>
<dbReference type="InterPro" id="IPR022812">
    <property type="entry name" value="Dynamin"/>
</dbReference>
<evidence type="ECO:0000256" key="2">
    <source>
        <dbReference type="ARBA" id="ARBA00023134"/>
    </source>
</evidence>
<dbReference type="GO" id="GO:0000001">
    <property type="term" value="P:mitochondrion inheritance"/>
    <property type="evidence" value="ECO:0007669"/>
    <property type="project" value="EnsemblFungi"/>
</dbReference>
<dbReference type="STRING" id="796925.A0A137NXB8"/>
<sequence length="666" mass="74730">MMDDLIPLVNKLQDVFNTVGNDTLDLPQIVVVGSQSSGKSSVLENLVGRDFLPRGNGIVTRRPLVLQLVNLREDADLDLTERAQFLHNPTKFYTDFSEVRQEIEQETNRLAGENKGISRNPIHLKIFSTQVLNLTVVDLPGLTKIPIGDQPTDIEKQTKSLILDYISKPNSIILAVSPANVDLVNSESLKLAKEVDPEGKRTIGIITKIDLMDAGTNALDILTGRVLNLKLGFIGVINRSQQDTVAKKPIRESLEAELEFFRTHPAYRNISQRCGTGHLSKTLNQVLVNHIRDRLPDMKSKLNTLIGQTQQELQYYGDPSIESQESQGLLVLRLLTDFARNFNSSIEGSSPQNGIQLCGGAKIYDIFNSIFGSALKSINPNKNLTYQDIRTAIRNSTGPRPSLFVPEMAFELLIKPQVKLLEQPSIRCVELVYEELMKIGHTCSNKELLKYPKLNAKINEVVSNLLRERLTPATNYVESLIDIQLAYVNTIHPDFIGAKGALQTLHTQPSQPKEQDHPAKSAAAPKEKVASSETHKQEEDDEQLLDNFFGNPTEGSQVDQLANHIELTMNLNEHDEREIQLIRSLIDSYFKITSKSIQDLVPKAVMHLLVNHTKDNLQNKLVANLYKPDSLNELLMEDETLADERNKCKELLDLYKKAYEIINQAT</sequence>
<dbReference type="GO" id="GO:0006897">
    <property type="term" value="P:endocytosis"/>
    <property type="evidence" value="ECO:0007669"/>
    <property type="project" value="TreeGrafter"/>
</dbReference>
<evidence type="ECO:0000256" key="3">
    <source>
        <dbReference type="RuleBase" id="RU003932"/>
    </source>
</evidence>
<dbReference type="OMA" id="KICHNCG"/>
<keyword evidence="8" id="KW-1185">Reference proteome</keyword>
<dbReference type="GO" id="GO:0005777">
    <property type="term" value="C:peroxisome"/>
    <property type="evidence" value="ECO:0007669"/>
    <property type="project" value="EnsemblFungi"/>
</dbReference>
<dbReference type="Gene3D" id="1.20.120.1240">
    <property type="entry name" value="Dynamin, middle domain"/>
    <property type="match status" value="1"/>
</dbReference>
<dbReference type="Proteomes" id="UP000070444">
    <property type="component" value="Unassembled WGS sequence"/>
</dbReference>
<dbReference type="GO" id="GO:0090149">
    <property type="term" value="P:mitochondrial membrane fission"/>
    <property type="evidence" value="ECO:0007669"/>
    <property type="project" value="EnsemblFungi"/>
</dbReference>
<dbReference type="InterPro" id="IPR045063">
    <property type="entry name" value="Dynamin_N"/>
</dbReference>
<dbReference type="GO" id="GO:0042802">
    <property type="term" value="F:identical protein binding"/>
    <property type="evidence" value="ECO:0007669"/>
    <property type="project" value="EnsemblFungi"/>
</dbReference>